<evidence type="ECO:0000313" key="1">
    <source>
        <dbReference type="EMBL" id="PWJ82315.1"/>
    </source>
</evidence>
<gene>
    <name evidence="1" type="ORF">C7441_10983</name>
</gene>
<organism evidence="1 2">
    <name type="scientific">Pseudaminobacter salicylatoxidans</name>
    <dbReference type="NCBI Taxonomy" id="93369"/>
    <lineage>
        <taxon>Bacteria</taxon>
        <taxon>Pseudomonadati</taxon>
        <taxon>Pseudomonadota</taxon>
        <taxon>Alphaproteobacteria</taxon>
        <taxon>Hyphomicrobiales</taxon>
        <taxon>Phyllobacteriaceae</taxon>
        <taxon>Pseudaminobacter</taxon>
    </lineage>
</organism>
<dbReference type="AlphaFoldDB" id="A0A316C1B3"/>
<keyword evidence="2" id="KW-1185">Reference proteome</keyword>
<reference evidence="1 2" key="1">
    <citation type="submission" date="2018-05" db="EMBL/GenBank/DDBJ databases">
        <title>Genomic Encyclopedia of Type Strains, Phase IV (KMG-IV): sequencing the most valuable type-strain genomes for metagenomic binning, comparative biology and taxonomic classification.</title>
        <authorList>
            <person name="Goeker M."/>
        </authorList>
    </citation>
    <scope>NUCLEOTIDE SEQUENCE [LARGE SCALE GENOMIC DNA]</scope>
    <source>
        <strain evidence="1 2">DSM 6986</strain>
    </source>
</reference>
<dbReference type="EMBL" id="QGGG01000009">
    <property type="protein sequence ID" value="PWJ82315.1"/>
    <property type="molecule type" value="Genomic_DNA"/>
</dbReference>
<protein>
    <submittedName>
        <fullName evidence="1">Uncharacterized protein</fullName>
    </submittedName>
</protein>
<dbReference type="Proteomes" id="UP000245396">
    <property type="component" value="Unassembled WGS sequence"/>
</dbReference>
<comment type="caution">
    <text evidence="1">The sequence shown here is derived from an EMBL/GenBank/DDBJ whole genome shotgun (WGS) entry which is preliminary data.</text>
</comment>
<evidence type="ECO:0000313" key="2">
    <source>
        <dbReference type="Proteomes" id="UP000245396"/>
    </source>
</evidence>
<accession>A0A316C1B3</accession>
<name>A0A316C1B3_PSESE</name>
<sequence length="186" mass="20676">MCRRQGLDHAVTTPESVFGAARHDDPELRRYDVQSFGAVFADQNLFQPRTVGRDFRLDHLLDAFEVSGKTLARTGSTFRFATGCAIKLAPDRRKTGLDLLEGKGGLLVVDRQAQPLGTRALLCALQNLQDRREVGDPLVGAFLDCLQPGDLGRRRCKTNFVCSTLLGHREDQRLQRINIVGKGESR</sequence>
<proteinExistence type="predicted"/>